<accession>A0A6J5MMC7</accession>
<evidence type="ECO:0000313" key="11">
    <source>
        <dbReference type="EMBL" id="CAB5230663.1"/>
    </source>
</evidence>
<dbReference type="EMBL" id="LR796548">
    <property type="protein sequence ID" value="CAB4150806.1"/>
    <property type="molecule type" value="Genomic_DNA"/>
</dbReference>
<evidence type="ECO:0000313" key="10">
    <source>
        <dbReference type="EMBL" id="CAB4219999.1"/>
    </source>
</evidence>
<evidence type="ECO:0000313" key="3">
    <source>
        <dbReference type="EMBL" id="CAB4150806.1"/>
    </source>
</evidence>
<proteinExistence type="predicted"/>
<evidence type="ECO:0000313" key="6">
    <source>
        <dbReference type="EMBL" id="CAB4179549.1"/>
    </source>
</evidence>
<evidence type="ECO:0000313" key="1">
    <source>
        <dbReference type="EMBL" id="CAB4135672.1"/>
    </source>
</evidence>
<evidence type="ECO:0000313" key="9">
    <source>
        <dbReference type="EMBL" id="CAB4216219.1"/>
    </source>
</evidence>
<evidence type="ECO:0000313" key="5">
    <source>
        <dbReference type="EMBL" id="CAB4174351.1"/>
    </source>
</evidence>
<evidence type="ECO:0000313" key="7">
    <source>
        <dbReference type="EMBL" id="CAB4188883.1"/>
    </source>
</evidence>
<dbReference type="EMBL" id="LR796709">
    <property type="protein sequence ID" value="CAB4161560.1"/>
    <property type="molecule type" value="Genomic_DNA"/>
</dbReference>
<name>A0A6J5MMC7_9CAUD</name>
<protein>
    <submittedName>
        <fullName evidence="2">Uncharacterized protein</fullName>
    </submittedName>
</protein>
<dbReference type="EMBL" id="LR797130">
    <property type="protein sequence ID" value="CAB4188883.1"/>
    <property type="molecule type" value="Genomic_DNA"/>
</dbReference>
<sequence>MVTNVLSDEKSFKIKIVKDIYISLRDIDEAQQIADLISSRESQMTTFGQMTSVYSEVEQLIHNSIGE</sequence>
<dbReference type="EMBL" id="LR796461">
    <property type="protein sequence ID" value="CAB4146160.1"/>
    <property type="molecule type" value="Genomic_DNA"/>
</dbReference>
<dbReference type="EMBL" id="LR797180">
    <property type="protein sequence ID" value="CAB4191981.1"/>
    <property type="molecule type" value="Genomic_DNA"/>
</dbReference>
<evidence type="ECO:0000313" key="2">
    <source>
        <dbReference type="EMBL" id="CAB4146160.1"/>
    </source>
</evidence>
<dbReference type="EMBL" id="LR797492">
    <property type="protein sequence ID" value="CAB4219999.1"/>
    <property type="molecule type" value="Genomic_DNA"/>
</dbReference>
<dbReference type="EMBL" id="LR796917">
    <property type="protein sequence ID" value="CAB4174351.1"/>
    <property type="molecule type" value="Genomic_DNA"/>
</dbReference>
<evidence type="ECO:0000313" key="4">
    <source>
        <dbReference type="EMBL" id="CAB4161560.1"/>
    </source>
</evidence>
<reference evidence="2" key="1">
    <citation type="submission" date="2020-04" db="EMBL/GenBank/DDBJ databases">
        <authorList>
            <person name="Chiriac C."/>
            <person name="Salcher M."/>
            <person name="Ghai R."/>
            <person name="Kavagutti S V."/>
        </authorList>
    </citation>
    <scope>NUCLEOTIDE SEQUENCE</scope>
</reference>
<organism evidence="2">
    <name type="scientific">uncultured Caudovirales phage</name>
    <dbReference type="NCBI Taxonomy" id="2100421"/>
    <lineage>
        <taxon>Viruses</taxon>
        <taxon>Duplodnaviria</taxon>
        <taxon>Heunggongvirae</taxon>
        <taxon>Uroviricota</taxon>
        <taxon>Caudoviricetes</taxon>
        <taxon>Peduoviridae</taxon>
        <taxon>Maltschvirus</taxon>
        <taxon>Maltschvirus maltsch</taxon>
    </lineage>
</organism>
<evidence type="ECO:0000313" key="8">
    <source>
        <dbReference type="EMBL" id="CAB4191981.1"/>
    </source>
</evidence>
<dbReference type="EMBL" id="LR796980">
    <property type="protein sequence ID" value="CAB4179549.1"/>
    <property type="molecule type" value="Genomic_DNA"/>
</dbReference>
<gene>
    <name evidence="6" type="ORF">UFOVP1031_140</name>
    <name evidence="7" type="ORF">UFOVP1172_152</name>
    <name evidence="8" type="ORF">UFOVP1240_57</name>
    <name evidence="9" type="ORF">UFOVP1486_114</name>
    <name evidence="11" type="ORF">UFOVP1578_55</name>
    <name evidence="10" type="ORF">UFOVP1630_47</name>
    <name evidence="1" type="ORF">UFOVP288_74</name>
    <name evidence="2" type="ORF">UFOVP483_122</name>
    <name evidence="3" type="ORF">UFOVP573_41</name>
    <name evidence="4" type="ORF">UFOVP769_74</name>
    <name evidence="5" type="ORF">UFOVP962_42</name>
</gene>
<dbReference type="EMBL" id="LR798423">
    <property type="protein sequence ID" value="CAB5230663.1"/>
    <property type="molecule type" value="Genomic_DNA"/>
</dbReference>
<dbReference type="EMBL" id="LR797434">
    <property type="protein sequence ID" value="CAB4216219.1"/>
    <property type="molecule type" value="Genomic_DNA"/>
</dbReference>
<dbReference type="EMBL" id="LR796305">
    <property type="protein sequence ID" value="CAB4135672.1"/>
    <property type="molecule type" value="Genomic_DNA"/>
</dbReference>